<dbReference type="KEGG" id="dord:105986611"/>
<dbReference type="SMART" id="SM00213">
    <property type="entry name" value="UBQ"/>
    <property type="match status" value="1"/>
</dbReference>
<dbReference type="Proteomes" id="UP000081671">
    <property type="component" value="Unplaced"/>
</dbReference>
<dbReference type="RefSeq" id="XP_012873061.1">
    <property type="nucleotide sequence ID" value="XM_013017607.1"/>
</dbReference>
<dbReference type="GeneID" id="105986611"/>
<dbReference type="InterPro" id="IPR019956">
    <property type="entry name" value="Ubiquitin_dom"/>
</dbReference>
<dbReference type="InterPro" id="IPR000626">
    <property type="entry name" value="Ubiquitin-like_dom"/>
</dbReference>
<dbReference type="PANTHER" id="PTHR10666">
    <property type="entry name" value="UBIQUITIN"/>
    <property type="match status" value="1"/>
</dbReference>
<sequence>MQIFTKTLSRKTITLKVKVLDTIENVKAKIQKKDGILPGQQRLIFAGKAAGRWNTLSDYNIQKESTLYLLLGLCGARKNKVLHHSAKLSVPKYYKTEHGLLVECCVPTTNQDHRQVPESRLLAGLTVPSLSPTHLMLTPPSGLTIGISATARSP</sequence>
<accession>A0A1S3F942</accession>
<dbReference type="SUPFAM" id="SSF54236">
    <property type="entry name" value="Ubiquitin-like"/>
    <property type="match status" value="1"/>
</dbReference>
<evidence type="ECO:0000313" key="2">
    <source>
        <dbReference type="Proteomes" id="UP000081671"/>
    </source>
</evidence>
<dbReference type="PROSITE" id="PS50053">
    <property type="entry name" value="UBIQUITIN_2"/>
    <property type="match status" value="1"/>
</dbReference>
<dbReference type="InterPro" id="IPR029071">
    <property type="entry name" value="Ubiquitin-like_domsf"/>
</dbReference>
<dbReference type="PRINTS" id="PR00348">
    <property type="entry name" value="UBIQUITIN"/>
</dbReference>
<evidence type="ECO:0000259" key="1">
    <source>
        <dbReference type="PROSITE" id="PS50053"/>
    </source>
</evidence>
<dbReference type="OrthoDB" id="428577at2759"/>
<feature type="domain" description="Ubiquitin-like" evidence="1">
    <location>
        <begin position="1"/>
        <end position="76"/>
    </location>
</feature>
<dbReference type="FunFam" id="3.10.20.90:FF:000160">
    <property type="entry name" value="Polyubiquitin-C"/>
    <property type="match status" value="1"/>
</dbReference>
<dbReference type="InParanoid" id="A0A1S3F942"/>
<name>A0A1S3F942_DIPOR</name>
<reference evidence="3" key="1">
    <citation type="submission" date="2025-08" db="UniProtKB">
        <authorList>
            <consortium name="RefSeq"/>
        </authorList>
    </citation>
    <scope>IDENTIFICATION</scope>
    <source>
        <tissue evidence="3">Kidney</tissue>
    </source>
</reference>
<dbReference type="Gene3D" id="3.10.20.90">
    <property type="entry name" value="Phosphatidylinositol 3-kinase Catalytic Subunit, Chain A, domain 1"/>
    <property type="match status" value="1"/>
</dbReference>
<proteinExistence type="predicted"/>
<gene>
    <name evidence="3" type="primary">LOC105986611</name>
</gene>
<dbReference type="AlphaFoldDB" id="A0A1S3F942"/>
<evidence type="ECO:0000313" key="3">
    <source>
        <dbReference type="RefSeq" id="XP_012873061.1"/>
    </source>
</evidence>
<protein>
    <submittedName>
        <fullName evidence="3">Ubiquitin-like</fullName>
    </submittedName>
</protein>
<dbReference type="InterPro" id="IPR050158">
    <property type="entry name" value="Ubiquitin_ubiquitin-like"/>
</dbReference>
<organism evidence="2 3">
    <name type="scientific">Dipodomys ordii</name>
    <name type="common">Ord's kangaroo rat</name>
    <dbReference type="NCBI Taxonomy" id="10020"/>
    <lineage>
        <taxon>Eukaryota</taxon>
        <taxon>Metazoa</taxon>
        <taxon>Chordata</taxon>
        <taxon>Craniata</taxon>
        <taxon>Vertebrata</taxon>
        <taxon>Euteleostomi</taxon>
        <taxon>Mammalia</taxon>
        <taxon>Eutheria</taxon>
        <taxon>Euarchontoglires</taxon>
        <taxon>Glires</taxon>
        <taxon>Rodentia</taxon>
        <taxon>Castorimorpha</taxon>
        <taxon>Heteromyidae</taxon>
        <taxon>Dipodomyinae</taxon>
        <taxon>Dipodomys</taxon>
    </lineage>
</organism>
<keyword evidence="2" id="KW-1185">Reference proteome</keyword>
<dbReference type="Pfam" id="PF00240">
    <property type="entry name" value="ubiquitin"/>
    <property type="match status" value="1"/>
</dbReference>